<keyword evidence="8" id="KW-1185">Reference proteome</keyword>
<organism evidence="7 8">
    <name type="scientific">Paraconexibacter antarcticus</name>
    <dbReference type="NCBI Taxonomy" id="2949664"/>
    <lineage>
        <taxon>Bacteria</taxon>
        <taxon>Bacillati</taxon>
        <taxon>Actinomycetota</taxon>
        <taxon>Thermoleophilia</taxon>
        <taxon>Solirubrobacterales</taxon>
        <taxon>Paraconexibacteraceae</taxon>
        <taxon>Paraconexibacter</taxon>
    </lineage>
</organism>
<feature type="transmembrane region" description="Helical" evidence="5">
    <location>
        <begin position="174"/>
        <end position="195"/>
    </location>
</feature>
<dbReference type="InterPro" id="IPR020846">
    <property type="entry name" value="MFS_dom"/>
</dbReference>
<dbReference type="SUPFAM" id="SSF103473">
    <property type="entry name" value="MFS general substrate transporter"/>
    <property type="match status" value="1"/>
</dbReference>
<dbReference type="PANTHER" id="PTHR42718">
    <property type="entry name" value="MAJOR FACILITATOR SUPERFAMILY MULTIDRUG TRANSPORTER MFSC"/>
    <property type="match status" value="1"/>
</dbReference>
<evidence type="ECO:0000256" key="4">
    <source>
        <dbReference type="ARBA" id="ARBA00023136"/>
    </source>
</evidence>
<feature type="transmembrane region" description="Helical" evidence="5">
    <location>
        <begin position="313"/>
        <end position="332"/>
    </location>
</feature>
<dbReference type="PANTHER" id="PTHR42718:SF49">
    <property type="entry name" value="EXPORT PROTEIN"/>
    <property type="match status" value="1"/>
</dbReference>
<feature type="transmembrane region" description="Helical" evidence="5">
    <location>
        <begin position="58"/>
        <end position="78"/>
    </location>
</feature>
<dbReference type="InterPro" id="IPR036259">
    <property type="entry name" value="MFS_trans_sf"/>
</dbReference>
<sequence length="486" mass="49120">MELTSLDGPPSPWTAQQRRTLTLTSVAAVLLLSNVTNVLVALPALSGDLGLTPADQQWAVSAYALVLAALLLAAGALADDHGRRRMLLGGFALFAVTSLASGLAPSALVFILVRGVQGAAGAALLSTAMALIAHEFQGAARRTALGVFGAMLGLGLALGPLLGGALTQWLSWRWVFLVNVPFATAAVASGLRTLPESRPALREWPDWAGVATLLPALFLLMLALIEGNDQGWASPATAAEFGAAAVALTLFVLVERRGARPMVDLGLFRLRTFTAAAVAVFAFSAAVPALLVYLVLYLEGVLHQGPLAVGAELLPFAAVSFVAAPVSGALIARLGDRTLITSGLLVAAAGTYALRRSGADGSWTALLPGLVLCGAAQGMLNPPITNAAVGAVPPERSGMASGVNNTARQLGVATGIAALGAIFHAKLGHPAPGPGAAAASVAALHLVLLVASAVAAAGALAAFVLLRNLDDRPPVLVTPSVKGSPA</sequence>
<reference evidence="7 8" key="1">
    <citation type="submission" date="2022-06" db="EMBL/GenBank/DDBJ databases">
        <title>Paraconexibacter antarcticus.</title>
        <authorList>
            <person name="Kim C.S."/>
        </authorList>
    </citation>
    <scope>NUCLEOTIDE SEQUENCE [LARGE SCALE GENOMIC DNA]</scope>
    <source>
        <strain evidence="7 8">02-257</strain>
    </source>
</reference>
<protein>
    <submittedName>
        <fullName evidence="7">MFS transporter</fullName>
    </submittedName>
</protein>
<keyword evidence="3 5" id="KW-1133">Transmembrane helix</keyword>
<evidence type="ECO:0000256" key="3">
    <source>
        <dbReference type="ARBA" id="ARBA00022989"/>
    </source>
</evidence>
<evidence type="ECO:0000256" key="2">
    <source>
        <dbReference type="ARBA" id="ARBA00022692"/>
    </source>
</evidence>
<comment type="subcellular location">
    <subcellularLocation>
        <location evidence="1">Cell membrane</location>
        <topology evidence="1">Multi-pass membrane protein</topology>
    </subcellularLocation>
</comment>
<feature type="transmembrane region" description="Helical" evidence="5">
    <location>
        <begin position="90"/>
        <end position="113"/>
    </location>
</feature>
<keyword evidence="4 5" id="KW-0472">Membrane</keyword>
<gene>
    <name evidence="7" type="ORF">NBH00_08795</name>
</gene>
<dbReference type="RefSeq" id="WP_254572960.1">
    <property type="nucleotide sequence ID" value="NZ_CP098502.1"/>
</dbReference>
<evidence type="ECO:0000259" key="6">
    <source>
        <dbReference type="PROSITE" id="PS50850"/>
    </source>
</evidence>
<dbReference type="CDD" id="cd17321">
    <property type="entry name" value="MFS_MMR_MDR_like"/>
    <property type="match status" value="1"/>
</dbReference>
<feature type="domain" description="Major facilitator superfamily (MFS) profile" evidence="6">
    <location>
        <begin position="20"/>
        <end position="470"/>
    </location>
</feature>
<feature type="transmembrane region" description="Helical" evidence="5">
    <location>
        <begin position="119"/>
        <end position="136"/>
    </location>
</feature>
<feature type="transmembrane region" description="Helical" evidence="5">
    <location>
        <begin position="21"/>
        <end position="46"/>
    </location>
</feature>
<feature type="transmembrane region" description="Helical" evidence="5">
    <location>
        <begin position="275"/>
        <end position="298"/>
    </location>
</feature>
<dbReference type="Pfam" id="PF07690">
    <property type="entry name" value="MFS_1"/>
    <property type="match status" value="1"/>
</dbReference>
<dbReference type="Proteomes" id="UP001056035">
    <property type="component" value="Chromosome"/>
</dbReference>
<feature type="transmembrane region" description="Helical" evidence="5">
    <location>
        <begin position="207"/>
        <end position="225"/>
    </location>
</feature>
<dbReference type="EMBL" id="CP098502">
    <property type="protein sequence ID" value="UTI66289.1"/>
    <property type="molecule type" value="Genomic_DNA"/>
</dbReference>
<feature type="transmembrane region" description="Helical" evidence="5">
    <location>
        <begin position="143"/>
        <end position="162"/>
    </location>
</feature>
<evidence type="ECO:0000256" key="5">
    <source>
        <dbReference type="SAM" id="Phobius"/>
    </source>
</evidence>
<evidence type="ECO:0000313" key="8">
    <source>
        <dbReference type="Proteomes" id="UP001056035"/>
    </source>
</evidence>
<dbReference type="PRINTS" id="PR01036">
    <property type="entry name" value="TCRTETB"/>
</dbReference>
<keyword evidence="2 5" id="KW-0812">Transmembrane</keyword>
<proteinExistence type="predicted"/>
<dbReference type="Gene3D" id="1.20.1250.20">
    <property type="entry name" value="MFS general substrate transporter like domains"/>
    <property type="match status" value="1"/>
</dbReference>
<evidence type="ECO:0000256" key="1">
    <source>
        <dbReference type="ARBA" id="ARBA00004651"/>
    </source>
</evidence>
<dbReference type="InterPro" id="IPR011701">
    <property type="entry name" value="MFS"/>
</dbReference>
<feature type="transmembrane region" description="Helical" evidence="5">
    <location>
        <begin position="231"/>
        <end position="254"/>
    </location>
</feature>
<accession>A0ABY5DXK8</accession>
<name>A0ABY5DXK8_9ACTN</name>
<dbReference type="Gene3D" id="1.20.1720.10">
    <property type="entry name" value="Multidrug resistance protein D"/>
    <property type="match status" value="1"/>
</dbReference>
<evidence type="ECO:0000313" key="7">
    <source>
        <dbReference type="EMBL" id="UTI66289.1"/>
    </source>
</evidence>
<feature type="transmembrane region" description="Helical" evidence="5">
    <location>
        <begin position="437"/>
        <end position="466"/>
    </location>
</feature>
<dbReference type="PROSITE" id="PS50850">
    <property type="entry name" value="MFS"/>
    <property type="match status" value="1"/>
</dbReference>